<dbReference type="InterPro" id="IPR011990">
    <property type="entry name" value="TPR-like_helical_dom_sf"/>
</dbReference>
<dbReference type="EMBL" id="GDJX01013481">
    <property type="protein sequence ID" value="JAT54455.1"/>
    <property type="molecule type" value="Transcribed_RNA"/>
</dbReference>
<dbReference type="Pfam" id="PF20431">
    <property type="entry name" value="E_motif"/>
    <property type="match status" value="1"/>
</dbReference>
<dbReference type="GO" id="GO:0008270">
    <property type="term" value="F:zinc ion binding"/>
    <property type="evidence" value="ECO:0007669"/>
    <property type="project" value="InterPro"/>
</dbReference>
<organism evidence="4">
    <name type="scientific">Anthurium amnicola</name>
    <dbReference type="NCBI Taxonomy" id="1678845"/>
    <lineage>
        <taxon>Eukaryota</taxon>
        <taxon>Viridiplantae</taxon>
        <taxon>Streptophyta</taxon>
        <taxon>Embryophyta</taxon>
        <taxon>Tracheophyta</taxon>
        <taxon>Spermatophyta</taxon>
        <taxon>Magnoliopsida</taxon>
        <taxon>Liliopsida</taxon>
        <taxon>Araceae</taxon>
        <taxon>Pothoideae</taxon>
        <taxon>Potheae</taxon>
        <taxon>Anthurium</taxon>
    </lineage>
</organism>
<keyword evidence="1" id="KW-0677">Repeat</keyword>
<feature type="repeat" description="PPR" evidence="2">
    <location>
        <begin position="128"/>
        <end position="162"/>
    </location>
</feature>
<feature type="repeat" description="PPR" evidence="2">
    <location>
        <begin position="468"/>
        <end position="502"/>
    </location>
</feature>
<feature type="repeat" description="PPR" evidence="2">
    <location>
        <begin position="330"/>
        <end position="364"/>
    </location>
</feature>
<dbReference type="Pfam" id="PF20430">
    <property type="entry name" value="Eplus_motif"/>
    <property type="match status" value="1"/>
</dbReference>
<dbReference type="Gene3D" id="1.25.40.10">
    <property type="entry name" value="Tetratricopeptide repeat domain"/>
    <property type="match status" value="3"/>
</dbReference>
<dbReference type="Pfam" id="PF13041">
    <property type="entry name" value="PPR_2"/>
    <property type="match status" value="2"/>
</dbReference>
<sequence length="638" mass="71912">MICHLSTSLRCSSACRRTAFRCPRSHVPIISFPPRVFLSLSSHLSYATNPLERPWLSQCNRSYQYYLSLLQSLVNQKDVQLGKQLHAHLVLLGLGFDTVLATKLVNLYSICRCLSYAHALFDKIPKRNIFLWNVLIRGYAWDGPHEVALQLYYQMPDYGLKPDNFTFPFVLKACSTLSDVETGRRVHEHVVSSQWESDVFVGAGLIDMYAKCGCVVEAEGVFNLILNRDVVLWNSMMAAYSQNAYPLRALTLCRDMLLNGLKPTEATLVTIISASADASALPKGREIHGFSWRLGFHCQDKVKTALVDMYAKSGWVHVARALFEQLAGKRVVSWNAMISGYAMHGHASEALALFERMKGEAQVLPDHITFVGVLSACRHGGLMELGWDFFDSMVKDYSIEPTIQHYTCMIDLLGHSGRLEKADNLIKEMPMRPDSGVWGSLLNACKIHRNVELAEVALQKLIELEPDDAGNYVILSNIYSQAGNWEGAAKMRKLMKERGLKKSLACSWIEIKSKVHTFLVGDISHPRSDEIYAELDMLEGLIKDAGYVPDTMSVFHNVEYDEKANMVRTHSERLAVAFGLISTPPGTRLLVTKNLRVCEDCHTVIKFISKIVGREIILRDVNRYHTFRDGKCSCGDYW</sequence>
<dbReference type="NCBIfam" id="TIGR00756">
    <property type="entry name" value="PPR"/>
    <property type="match status" value="4"/>
</dbReference>
<name>A0A1D1YIK3_9ARAE</name>
<dbReference type="FunFam" id="1.25.40.10:FF:000031">
    <property type="entry name" value="Pentatricopeptide repeat-containing protein mitochondrial"/>
    <property type="match status" value="1"/>
</dbReference>
<reference evidence="4" key="1">
    <citation type="submission" date="2015-07" db="EMBL/GenBank/DDBJ databases">
        <title>Transcriptome Assembly of Anthurium amnicola.</title>
        <authorList>
            <person name="Suzuki J."/>
        </authorList>
    </citation>
    <scope>NUCLEOTIDE SEQUENCE</scope>
</reference>
<dbReference type="InterPro" id="IPR046960">
    <property type="entry name" value="PPR_At4g14850-like_plant"/>
</dbReference>
<evidence type="ECO:0000256" key="2">
    <source>
        <dbReference type="PROSITE-ProRule" id="PRU00708"/>
    </source>
</evidence>
<gene>
    <name evidence="4" type="primary">PCMP-H12_16</name>
    <name evidence="4" type="ORF">g.101426</name>
</gene>
<dbReference type="InterPro" id="IPR032867">
    <property type="entry name" value="DYW_dom"/>
</dbReference>
<dbReference type="Pfam" id="PF14432">
    <property type="entry name" value="DYW_deaminase"/>
    <property type="match status" value="1"/>
</dbReference>
<dbReference type="PROSITE" id="PS51375">
    <property type="entry name" value="PPR"/>
    <property type="match status" value="4"/>
</dbReference>
<dbReference type="PANTHER" id="PTHR47926:SF470">
    <property type="entry name" value="DYW DOMAIN-CONTAINING PROTEIN"/>
    <property type="match status" value="1"/>
</dbReference>
<dbReference type="FunFam" id="1.25.40.10:FF:000366">
    <property type="entry name" value="Pentatricopeptide (PPR) repeat-containing protein"/>
    <property type="match status" value="1"/>
</dbReference>
<protein>
    <submittedName>
        <fullName evidence="4">Pentatricopeptide repeat-containing protein At1g08070</fullName>
    </submittedName>
</protein>
<dbReference type="SUPFAM" id="SSF48452">
    <property type="entry name" value="TPR-like"/>
    <property type="match status" value="1"/>
</dbReference>
<evidence type="ECO:0000313" key="4">
    <source>
        <dbReference type="EMBL" id="JAT54455.1"/>
    </source>
</evidence>
<feature type="domain" description="DYW" evidence="3">
    <location>
        <begin position="546"/>
        <end position="638"/>
    </location>
</feature>
<dbReference type="PANTHER" id="PTHR47926">
    <property type="entry name" value="PENTATRICOPEPTIDE REPEAT-CONTAINING PROTEIN"/>
    <property type="match status" value="1"/>
</dbReference>
<dbReference type="Pfam" id="PF01535">
    <property type="entry name" value="PPR"/>
    <property type="match status" value="4"/>
</dbReference>
<dbReference type="InterPro" id="IPR046848">
    <property type="entry name" value="E_motif"/>
</dbReference>
<feature type="repeat" description="PPR" evidence="2">
    <location>
        <begin position="229"/>
        <end position="263"/>
    </location>
</feature>
<accession>A0A1D1YIK3</accession>
<evidence type="ECO:0000256" key="1">
    <source>
        <dbReference type="ARBA" id="ARBA00022737"/>
    </source>
</evidence>
<dbReference type="GO" id="GO:0009451">
    <property type="term" value="P:RNA modification"/>
    <property type="evidence" value="ECO:0007669"/>
    <property type="project" value="InterPro"/>
</dbReference>
<dbReference type="FunFam" id="1.25.40.10:FF:000682">
    <property type="entry name" value="Pentatricopeptide repeat-containing protein At3g16610"/>
    <property type="match status" value="1"/>
</dbReference>
<evidence type="ECO:0000259" key="3">
    <source>
        <dbReference type="Pfam" id="PF14432"/>
    </source>
</evidence>
<dbReference type="GO" id="GO:0003723">
    <property type="term" value="F:RNA binding"/>
    <property type="evidence" value="ECO:0007669"/>
    <property type="project" value="InterPro"/>
</dbReference>
<dbReference type="InterPro" id="IPR002885">
    <property type="entry name" value="PPR_rpt"/>
</dbReference>
<dbReference type="InterPro" id="IPR046849">
    <property type="entry name" value="E2_motif"/>
</dbReference>
<proteinExistence type="predicted"/>
<dbReference type="AlphaFoldDB" id="A0A1D1YIK3"/>